<reference evidence="2 3" key="1">
    <citation type="submission" date="2019-02" db="EMBL/GenBank/DDBJ databases">
        <title>Deep-cultivation of Planctomycetes and their phenomic and genomic characterization uncovers novel biology.</title>
        <authorList>
            <person name="Wiegand S."/>
            <person name="Jogler M."/>
            <person name="Boedeker C."/>
            <person name="Pinto D."/>
            <person name="Vollmers J."/>
            <person name="Rivas-Marin E."/>
            <person name="Kohn T."/>
            <person name="Peeters S.H."/>
            <person name="Heuer A."/>
            <person name="Rast P."/>
            <person name="Oberbeckmann S."/>
            <person name="Bunk B."/>
            <person name="Jeske O."/>
            <person name="Meyerdierks A."/>
            <person name="Storesund J.E."/>
            <person name="Kallscheuer N."/>
            <person name="Luecker S."/>
            <person name="Lage O.M."/>
            <person name="Pohl T."/>
            <person name="Merkel B.J."/>
            <person name="Hornburger P."/>
            <person name="Mueller R.-W."/>
            <person name="Bruemmer F."/>
            <person name="Labrenz M."/>
            <person name="Spormann A.M."/>
            <person name="Op den Camp H."/>
            <person name="Overmann J."/>
            <person name="Amann R."/>
            <person name="Jetten M.S.M."/>
            <person name="Mascher T."/>
            <person name="Medema M.H."/>
            <person name="Devos D.P."/>
            <person name="Kaster A.-K."/>
            <person name="Ovreas L."/>
            <person name="Rohde M."/>
            <person name="Galperin M.Y."/>
            <person name="Jogler C."/>
        </authorList>
    </citation>
    <scope>NUCLEOTIDE SEQUENCE [LARGE SCALE GENOMIC DNA]</scope>
    <source>
        <strain evidence="2 3">ETA_A1</strain>
    </source>
</reference>
<proteinExistence type="predicted"/>
<sequence>MGGVQLSELCLDGGRPMPWENGRVLVVAAGLLWAGAQAHAQAPHAPGAYPPGAARVGVPDEPLMPAGAKADPPKELPTIPAAPIKTLPAAPLVPPPAPPAHAEPNLSGVKDLTPPGFEHHEPAHGATGHGGHDGHHETPGNLLPSYPEEGGWYASADFLLLRPRRGAFDFAIPSTAGGLVTNGPVQSLNYELRTGVRAELGYRLGHSHWEVLAGYTYFRSSAFDAVTAGPGQALLPTLTRPGLTDTVSFAAADANLVYNVYDALVARRFVVGEHVALRMLGGMRFANIQQSFNAYYDGIDARQAQVRAESQFQGFGPVVGGEAVWAGWNGLHLYGRANGGLLTGNSENPLLEANGNGGAVFANTRYDIQKVVPFASVGVGGGWQYRTFTFRAGYEITHWFGLIDQPRFSDDVGRGRFVPTPANLSLEGLFVQMAVQF</sequence>
<accession>A0A517XPX6</accession>
<dbReference type="InterPro" id="IPR007825">
    <property type="entry name" value="Major_OMP_Legionella"/>
</dbReference>
<dbReference type="AlphaFoldDB" id="A0A517XPX6"/>
<dbReference type="Proteomes" id="UP000319576">
    <property type="component" value="Chromosome"/>
</dbReference>
<evidence type="ECO:0000256" key="1">
    <source>
        <dbReference type="SAM" id="MobiDB-lite"/>
    </source>
</evidence>
<keyword evidence="3" id="KW-1185">Reference proteome</keyword>
<evidence type="ECO:0000313" key="3">
    <source>
        <dbReference type="Proteomes" id="UP000319576"/>
    </source>
</evidence>
<name>A0A517XPX6_9BACT</name>
<gene>
    <name evidence="2" type="ORF">ETAA1_14890</name>
</gene>
<feature type="region of interest" description="Disordered" evidence="1">
    <location>
        <begin position="114"/>
        <end position="140"/>
    </location>
</feature>
<dbReference type="KEGG" id="uli:ETAA1_14890"/>
<dbReference type="EMBL" id="CP036273">
    <property type="protein sequence ID" value="QDU19560.1"/>
    <property type="molecule type" value="Genomic_DNA"/>
</dbReference>
<organism evidence="2 3">
    <name type="scientific">Urbifossiella limnaea</name>
    <dbReference type="NCBI Taxonomy" id="2528023"/>
    <lineage>
        <taxon>Bacteria</taxon>
        <taxon>Pseudomonadati</taxon>
        <taxon>Planctomycetota</taxon>
        <taxon>Planctomycetia</taxon>
        <taxon>Gemmatales</taxon>
        <taxon>Gemmataceae</taxon>
        <taxon>Urbifossiella</taxon>
    </lineage>
</organism>
<dbReference type="Pfam" id="PF05150">
    <property type="entry name" value="Legionella_OMP"/>
    <property type="match status" value="1"/>
</dbReference>
<protein>
    <submittedName>
        <fullName evidence="2">Uncharacterized protein</fullName>
    </submittedName>
</protein>
<evidence type="ECO:0000313" key="2">
    <source>
        <dbReference type="EMBL" id="QDU19560.1"/>
    </source>
</evidence>